<keyword evidence="4" id="KW-0378">Hydrolase</keyword>
<name>A0A916JJ25_9FLAO</name>
<dbReference type="PROSITE" id="PS50293">
    <property type="entry name" value="TPR_REGION"/>
    <property type="match status" value="1"/>
</dbReference>
<proteinExistence type="predicted"/>
<keyword evidence="5" id="KW-1185">Reference proteome</keyword>
<dbReference type="EMBL" id="OU015584">
    <property type="protein sequence ID" value="CAG5076408.1"/>
    <property type="molecule type" value="Genomic_DNA"/>
</dbReference>
<dbReference type="Gene3D" id="1.25.40.10">
    <property type="entry name" value="Tetratricopeptide repeat domain"/>
    <property type="match status" value="2"/>
</dbReference>
<dbReference type="PANTHER" id="PTHR44943">
    <property type="entry name" value="CELLULOSE SYNTHASE OPERON PROTEIN C"/>
    <property type="match status" value="1"/>
</dbReference>
<dbReference type="Pfam" id="PF13432">
    <property type="entry name" value="TPR_16"/>
    <property type="match status" value="2"/>
</dbReference>
<dbReference type="PROSITE" id="PS50005">
    <property type="entry name" value="TPR"/>
    <property type="match status" value="4"/>
</dbReference>
<feature type="repeat" description="TPR" evidence="3">
    <location>
        <begin position="421"/>
        <end position="454"/>
    </location>
</feature>
<accession>A0A916JJ25</accession>
<dbReference type="KEGG" id="ptan:CRYO30217_00100"/>
<keyword evidence="1" id="KW-0677">Repeat</keyword>
<evidence type="ECO:0000256" key="3">
    <source>
        <dbReference type="PROSITE-ProRule" id="PRU00339"/>
    </source>
</evidence>
<feature type="repeat" description="TPR" evidence="3">
    <location>
        <begin position="72"/>
        <end position="105"/>
    </location>
</feature>
<reference evidence="4" key="1">
    <citation type="submission" date="2021-04" db="EMBL/GenBank/DDBJ databases">
        <authorList>
            <person name="Rodrigo-Torres L."/>
            <person name="Arahal R. D."/>
            <person name="Lucena T."/>
        </authorList>
    </citation>
    <scope>NUCLEOTIDE SEQUENCE</scope>
    <source>
        <strain evidence="4">AS29M-1</strain>
    </source>
</reference>
<dbReference type="Pfam" id="PF13431">
    <property type="entry name" value="TPR_17"/>
    <property type="match status" value="1"/>
</dbReference>
<feature type="repeat" description="TPR" evidence="3">
    <location>
        <begin position="106"/>
        <end position="139"/>
    </location>
</feature>
<dbReference type="Gene3D" id="1.25.40.1040">
    <property type="match status" value="1"/>
</dbReference>
<keyword evidence="2 3" id="KW-0802">TPR repeat</keyword>
<evidence type="ECO:0000256" key="2">
    <source>
        <dbReference type="ARBA" id="ARBA00022803"/>
    </source>
</evidence>
<evidence type="ECO:0000256" key="1">
    <source>
        <dbReference type="ARBA" id="ARBA00022737"/>
    </source>
</evidence>
<gene>
    <name evidence="4" type="primary">bepA_1</name>
    <name evidence="4" type="ORF">CRYO30217_00100</name>
</gene>
<protein>
    <submittedName>
        <fullName evidence="4">Beta-barrel assembly-enhancing protease</fullName>
        <ecNumber evidence="4">3.4.-.-</ecNumber>
    </submittedName>
</protein>
<evidence type="ECO:0000313" key="5">
    <source>
        <dbReference type="Proteomes" id="UP000683507"/>
    </source>
</evidence>
<dbReference type="PROSITE" id="PS51257">
    <property type="entry name" value="PROKAR_LIPOPROTEIN"/>
    <property type="match status" value="1"/>
</dbReference>
<dbReference type="EC" id="3.4.-.-" evidence="4"/>
<dbReference type="InterPro" id="IPR019734">
    <property type="entry name" value="TPR_rpt"/>
</dbReference>
<feature type="repeat" description="TPR" evidence="3">
    <location>
        <begin position="208"/>
        <end position="241"/>
    </location>
</feature>
<dbReference type="RefSeq" id="WP_258540345.1">
    <property type="nucleotide sequence ID" value="NZ_OU015584.1"/>
</dbReference>
<dbReference type="SUPFAM" id="SSF48452">
    <property type="entry name" value="TPR-like"/>
    <property type="match status" value="3"/>
</dbReference>
<dbReference type="AlphaFoldDB" id="A0A916JJ25"/>
<dbReference type="GO" id="GO:0006508">
    <property type="term" value="P:proteolysis"/>
    <property type="evidence" value="ECO:0007669"/>
    <property type="project" value="UniProtKB-KW"/>
</dbReference>
<dbReference type="Proteomes" id="UP000683507">
    <property type="component" value="Chromosome"/>
</dbReference>
<dbReference type="PANTHER" id="PTHR44943:SF8">
    <property type="entry name" value="TPR REPEAT-CONTAINING PROTEIN MJ0263"/>
    <property type="match status" value="1"/>
</dbReference>
<organism evidence="4 5">
    <name type="scientific">Parvicella tangerina</name>
    <dbReference type="NCBI Taxonomy" id="2829795"/>
    <lineage>
        <taxon>Bacteria</taxon>
        <taxon>Pseudomonadati</taxon>
        <taxon>Bacteroidota</taxon>
        <taxon>Flavobacteriia</taxon>
        <taxon>Flavobacteriales</taxon>
        <taxon>Parvicellaceae</taxon>
        <taxon>Parvicella</taxon>
    </lineage>
</organism>
<evidence type="ECO:0000313" key="4">
    <source>
        <dbReference type="EMBL" id="CAG5076408.1"/>
    </source>
</evidence>
<dbReference type="GO" id="GO:0008233">
    <property type="term" value="F:peptidase activity"/>
    <property type="evidence" value="ECO:0007669"/>
    <property type="project" value="UniProtKB-KW"/>
</dbReference>
<dbReference type="Pfam" id="PF14559">
    <property type="entry name" value="TPR_19"/>
    <property type="match status" value="1"/>
</dbReference>
<dbReference type="InterPro" id="IPR011990">
    <property type="entry name" value="TPR-like_helical_dom_sf"/>
</dbReference>
<keyword evidence="4" id="KW-0645">Protease</keyword>
<dbReference type="InterPro" id="IPR051685">
    <property type="entry name" value="Ycf3/AcsC/BcsC/TPR_MFPF"/>
</dbReference>
<sequence length="573" mass="66122">MKIRFTYLLLVLLGFASCKTRQNNGQQNPSSSHSDTELEALLIEATTEKLLKNYDKAEALFLSIVKVEPEAAVAYFELSEIYQVRQDANASLEYAKKAVELSPDNEWYLANLASVYFRTNQFEEASKAYNELLEIDPNNTTYIFNLAEVYLYQGKLEESLPLYNRIEEQMGLSEELIMHKNKIHLQLGQPDSAIAEMNKLIESNPTEPRYYGILADLYEEMGEGQKALETYQKILTIDPMNGYVHLSLYEYYKYHGQKDKSKEELRLAFESPQVDVYTKSEILSEYFINSERNEDLKAFAYELLDVCISVHPEEGIGYIIYADYLNRDAEYDKAISMMEKALQFEAADYSLHYQFMVALTSNNNFVKLDSASENAMELFPNQPAFYYFNGIANIQTKNYERAIEVLDLGKDLVFDNNQLKGDFFQYLGDACNGAKQYEQSDYYYDQALSLNPNNVYVLNNYAYYLSLRKAKLDKAAEMSKKANELYPNNATYMDTYGWVLYQQGKYLDAELWLQKALDNGGRSSGEVLEHYGDALFQLNKKEEALEYWIQAKEKGGASALIDQKIEEKELIEE</sequence>
<dbReference type="SMART" id="SM00028">
    <property type="entry name" value="TPR"/>
    <property type="match status" value="7"/>
</dbReference>